<keyword evidence="3" id="KW-1185">Reference proteome</keyword>
<dbReference type="AlphaFoldDB" id="H0EMZ0"/>
<evidence type="ECO:0000313" key="2">
    <source>
        <dbReference type="EMBL" id="EHL00112.1"/>
    </source>
</evidence>
<feature type="region of interest" description="Disordered" evidence="1">
    <location>
        <begin position="114"/>
        <end position="135"/>
    </location>
</feature>
<dbReference type="InParanoid" id="H0EMZ0"/>
<reference evidence="2 3" key="1">
    <citation type="journal article" date="2012" name="Eukaryot. Cell">
        <title>Genome sequence of the fungus Glarea lozoyensis: the first genome sequence of a species from the Helotiaceae family.</title>
        <authorList>
            <person name="Youssar L."/>
            <person name="Gruening B.A."/>
            <person name="Erxleben A."/>
            <person name="Guenther S."/>
            <person name="Huettel W."/>
        </authorList>
    </citation>
    <scope>NUCLEOTIDE SEQUENCE [LARGE SCALE GENOMIC DNA]</scope>
    <source>
        <strain evidence="3">ATCC 74030 / MF5533</strain>
    </source>
</reference>
<dbReference type="Proteomes" id="UP000005446">
    <property type="component" value="Unassembled WGS sequence"/>
</dbReference>
<dbReference type="HOGENOM" id="CLU_1610908_0_0_1"/>
<protein>
    <submittedName>
        <fullName evidence="2">Uncharacterized protein</fullName>
    </submittedName>
</protein>
<name>H0EMZ0_GLAL7</name>
<dbReference type="OrthoDB" id="3466836at2759"/>
<evidence type="ECO:0000313" key="3">
    <source>
        <dbReference type="Proteomes" id="UP000005446"/>
    </source>
</evidence>
<evidence type="ECO:0000256" key="1">
    <source>
        <dbReference type="SAM" id="MobiDB-lite"/>
    </source>
</evidence>
<gene>
    <name evidence="2" type="ORF">M7I_3989</name>
</gene>
<comment type="caution">
    <text evidence="2">The sequence shown here is derived from an EMBL/GenBank/DDBJ whole genome shotgun (WGS) entry which is preliminary data.</text>
</comment>
<accession>H0EMZ0</accession>
<proteinExistence type="predicted"/>
<organism evidence="2 3">
    <name type="scientific">Glarea lozoyensis (strain ATCC 74030 / MF5533)</name>
    <dbReference type="NCBI Taxonomy" id="1104152"/>
    <lineage>
        <taxon>Eukaryota</taxon>
        <taxon>Fungi</taxon>
        <taxon>Dikarya</taxon>
        <taxon>Ascomycota</taxon>
        <taxon>Pezizomycotina</taxon>
        <taxon>Leotiomycetes</taxon>
        <taxon>Helotiales</taxon>
        <taxon>Helotiaceae</taxon>
        <taxon>Glarea</taxon>
    </lineage>
</organism>
<dbReference type="EMBL" id="AGUE01000098">
    <property type="protein sequence ID" value="EHL00112.1"/>
    <property type="molecule type" value="Genomic_DNA"/>
</dbReference>
<sequence>MPTVSLPSKPGASVAYELFEGDSESDLLIVFLNGLVLPQLAWKPFPKIVEGILFLDSNPGNADYADIWPNPKDPSFDLEKMIPAGTALEVYEAAYIKMTTVFAADAKNKEGFDRRQIKSMLPDPSKPKLKGSKSTNKGPWITVAWLQGILNQQLVELIKNVESTR</sequence>